<evidence type="ECO:0000256" key="2">
    <source>
        <dbReference type="ARBA" id="ARBA00022737"/>
    </source>
</evidence>
<dbReference type="AlphaFoldDB" id="A0A0N4ZF32"/>
<proteinExistence type="predicted"/>
<dbReference type="InterPro" id="IPR035984">
    <property type="entry name" value="Acyl-CoA-binding_sf"/>
</dbReference>
<reference evidence="8" key="1">
    <citation type="submission" date="2017-02" db="UniProtKB">
        <authorList>
            <consortium name="WormBaseParasite"/>
        </authorList>
    </citation>
    <scope>IDENTIFICATION</scope>
</reference>
<dbReference type="Gene3D" id="1.25.40.20">
    <property type="entry name" value="Ankyrin repeat-containing domain"/>
    <property type="match status" value="1"/>
</dbReference>
<dbReference type="GO" id="GO:0000062">
    <property type="term" value="F:fatty-acyl-CoA binding"/>
    <property type="evidence" value="ECO:0007669"/>
    <property type="project" value="InterPro"/>
</dbReference>
<dbReference type="InterPro" id="IPR014352">
    <property type="entry name" value="FERM/acyl-CoA-bd_prot_sf"/>
</dbReference>
<keyword evidence="2" id="KW-0677">Repeat</keyword>
<dbReference type="SUPFAM" id="SSF48403">
    <property type="entry name" value="Ankyrin repeat"/>
    <property type="match status" value="1"/>
</dbReference>
<keyword evidence="3 5" id="KW-0040">ANK repeat</keyword>
<dbReference type="PANTHER" id="PTHR24119">
    <property type="entry name" value="ACYL-COA-BINDING DOMAIN-CONTAINING PROTEIN 6"/>
    <property type="match status" value="1"/>
</dbReference>
<dbReference type="InterPro" id="IPR000582">
    <property type="entry name" value="Acyl-CoA-binding_protein"/>
</dbReference>
<keyword evidence="4" id="KW-0446">Lipid-binding</keyword>
<dbReference type="Gene3D" id="1.20.80.10">
    <property type="match status" value="1"/>
</dbReference>
<feature type="repeat" description="ANK" evidence="5">
    <location>
        <begin position="226"/>
        <end position="258"/>
    </location>
</feature>
<evidence type="ECO:0000313" key="7">
    <source>
        <dbReference type="Proteomes" id="UP000038045"/>
    </source>
</evidence>
<dbReference type="SUPFAM" id="SSF47027">
    <property type="entry name" value="Acyl-CoA binding protein"/>
    <property type="match status" value="1"/>
</dbReference>
<evidence type="ECO:0000256" key="5">
    <source>
        <dbReference type="PROSITE-ProRule" id="PRU00023"/>
    </source>
</evidence>
<dbReference type="PROSITE" id="PS50088">
    <property type="entry name" value="ANK_REPEAT"/>
    <property type="match status" value="2"/>
</dbReference>
<dbReference type="PROSITE" id="PS51228">
    <property type="entry name" value="ACB_2"/>
    <property type="match status" value="1"/>
</dbReference>
<dbReference type="SMART" id="SM00248">
    <property type="entry name" value="ANK"/>
    <property type="match status" value="2"/>
</dbReference>
<evidence type="ECO:0000313" key="8">
    <source>
        <dbReference type="WBParaSite" id="PTRK_0000636400.1"/>
    </source>
</evidence>
<dbReference type="STRING" id="131310.A0A0N4ZF32"/>
<accession>A0A0N4ZF32</accession>
<evidence type="ECO:0000256" key="3">
    <source>
        <dbReference type="ARBA" id="ARBA00023043"/>
    </source>
</evidence>
<dbReference type="Pfam" id="PF12796">
    <property type="entry name" value="Ank_2"/>
    <property type="match status" value="1"/>
</dbReference>
<dbReference type="PRINTS" id="PR00689">
    <property type="entry name" value="ACOABINDINGP"/>
</dbReference>
<protein>
    <recommendedName>
        <fullName evidence="1">Acyl-CoA-binding domain-containing protein 6</fullName>
    </recommendedName>
</protein>
<dbReference type="Proteomes" id="UP000038045">
    <property type="component" value="Unplaced"/>
</dbReference>
<dbReference type="PANTHER" id="PTHR24119:SF0">
    <property type="entry name" value="ACYL-COA-BINDING DOMAIN-CONTAINING PROTEIN 6"/>
    <property type="match status" value="1"/>
</dbReference>
<dbReference type="PROSITE" id="PS50297">
    <property type="entry name" value="ANK_REP_REGION"/>
    <property type="match status" value="1"/>
</dbReference>
<evidence type="ECO:0000256" key="4">
    <source>
        <dbReference type="ARBA" id="ARBA00023121"/>
    </source>
</evidence>
<dbReference type="InterPro" id="IPR036770">
    <property type="entry name" value="Ankyrin_rpt-contain_sf"/>
</dbReference>
<name>A0A0N4ZF32_PARTI</name>
<evidence type="ECO:0000256" key="1">
    <source>
        <dbReference type="ARBA" id="ARBA00018419"/>
    </source>
</evidence>
<dbReference type="WBParaSite" id="PTRK_0000636400.1">
    <property type="protein sequence ID" value="PTRK_0000636400.1"/>
    <property type="gene ID" value="PTRK_0000636400"/>
</dbReference>
<keyword evidence="7" id="KW-1185">Reference proteome</keyword>
<feature type="repeat" description="ANK" evidence="5">
    <location>
        <begin position="193"/>
        <end position="225"/>
    </location>
</feature>
<sequence>MLALYMTAFYDWSFGLTSGDTPDKEEIVDEELENKFDKACEMLVSVVDDLSNEDKLFFYGRYKCAIDGKPKSSDRPGIFEFSKKTKFHAWVDAYKSCITKSKAINEYIEKLQSITGVVINEKTIVKNATPPAMDMKPSTMMFEADKLNDDADETERMLFEWRRILREDDIEAVEKILDSEDRNKLIELWDASLGMTSLHLAADSGRTIICGLLCLNGADVNKQDNEGQTAMHIAIECDNKDVAIILARHNPNLEIKNNEGKTVYDLLEEKKLKDLTMTIEKIMFAEMKEEDQIVY</sequence>
<organism evidence="7 8">
    <name type="scientific">Parastrongyloides trichosuri</name>
    <name type="common">Possum-specific nematode worm</name>
    <dbReference type="NCBI Taxonomy" id="131310"/>
    <lineage>
        <taxon>Eukaryota</taxon>
        <taxon>Metazoa</taxon>
        <taxon>Ecdysozoa</taxon>
        <taxon>Nematoda</taxon>
        <taxon>Chromadorea</taxon>
        <taxon>Rhabditida</taxon>
        <taxon>Tylenchina</taxon>
        <taxon>Panagrolaimomorpha</taxon>
        <taxon>Strongyloidoidea</taxon>
        <taxon>Strongyloididae</taxon>
        <taxon>Parastrongyloides</taxon>
    </lineage>
</organism>
<dbReference type="Pfam" id="PF00887">
    <property type="entry name" value="ACBP"/>
    <property type="match status" value="1"/>
</dbReference>
<evidence type="ECO:0000259" key="6">
    <source>
        <dbReference type="PROSITE" id="PS51228"/>
    </source>
</evidence>
<dbReference type="InterPro" id="IPR002110">
    <property type="entry name" value="Ankyrin_rpt"/>
</dbReference>
<feature type="domain" description="ACB" evidence="6">
    <location>
        <begin position="32"/>
        <end position="120"/>
    </location>
</feature>